<evidence type="ECO:0000313" key="4">
    <source>
        <dbReference type="Proteomes" id="UP000002033"/>
    </source>
</evidence>
<dbReference type="KEGG" id="hdn:Hden_0176"/>
<dbReference type="HOGENOM" id="CLU_2569222_0_0_5"/>
<evidence type="ECO:0000313" key="3">
    <source>
        <dbReference type="EMBL" id="ADJ23402.1"/>
    </source>
</evidence>
<dbReference type="Proteomes" id="UP000002033">
    <property type="component" value="Chromosome"/>
</dbReference>
<dbReference type="EMBL" id="CP002083">
    <property type="protein sequence ID" value="ADJ23402.1"/>
    <property type="molecule type" value="Genomic_DNA"/>
</dbReference>
<dbReference type="EMBL" id="CP002083">
    <property type="protein sequence ID" value="ADJ22002.1"/>
    <property type="molecule type" value="Genomic_DNA"/>
</dbReference>
<dbReference type="STRING" id="582899.Hden_0176"/>
<sequence length="82" mass="9227">MVVIENILEFFFDKVGGKLILGGALIASLITWFAYEQRSIGAAKTVAKIEQRTQANVEKAQAARRSVETLPADRLTDRYRRD</sequence>
<dbReference type="KEGG" id="hdn:Hden_1595"/>
<protein>
    <submittedName>
        <fullName evidence="2">Uncharacterized protein</fullName>
    </submittedName>
</protein>
<keyword evidence="1" id="KW-1133">Transmembrane helix</keyword>
<gene>
    <name evidence="2" type="ordered locus">Hden_0176</name>
    <name evidence="3" type="ordered locus">Hden_1595</name>
</gene>
<proteinExistence type="predicted"/>
<feature type="transmembrane region" description="Helical" evidence="1">
    <location>
        <begin position="15"/>
        <end position="35"/>
    </location>
</feature>
<dbReference type="RefSeq" id="WP_013214221.1">
    <property type="nucleotide sequence ID" value="NC_014313.1"/>
</dbReference>
<keyword evidence="1" id="KW-0812">Transmembrane</keyword>
<organism evidence="2 4">
    <name type="scientific">Hyphomicrobium denitrificans (strain ATCC 51888 / DSM 1869 / NCIMB 11706 / TK 0415)</name>
    <dbReference type="NCBI Taxonomy" id="582899"/>
    <lineage>
        <taxon>Bacteria</taxon>
        <taxon>Pseudomonadati</taxon>
        <taxon>Pseudomonadota</taxon>
        <taxon>Alphaproteobacteria</taxon>
        <taxon>Hyphomicrobiales</taxon>
        <taxon>Hyphomicrobiaceae</taxon>
        <taxon>Hyphomicrobium</taxon>
    </lineage>
</organism>
<reference evidence="4" key="2">
    <citation type="journal article" date="2011" name="J. Bacteriol.">
        <title>Genome sequences of eight morphologically diverse alphaproteobacteria.</title>
        <authorList>
            <consortium name="US DOE Joint Genome Institute"/>
            <person name="Brown P.J."/>
            <person name="Kysela D.T."/>
            <person name="Buechlein A."/>
            <person name="Hemmerich C."/>
            <person name="Brun Y.V."/>
        </authorList>
    </citation>
    <scope>NUCLEOTIDE SEQUENCE [LARGE SCALE GENOMIC DNA]</scope>
    <source>
        <strain evidence="4">ATCC 51888 / DSM 1869 / NCIB 11706 / TK 0415</strain>
    </source>
</reference>
<accession>D8JQ81</accession>
<dbReference type="AlphaFoldDB" id="D8JQ81"/>
<name>D8JQ81_HYPDA</name>
<evidence type="ECO:0000256" key="1">
    <source>
        <dbReference type="SAM" id="Phobius"/>
    </source>
</evidence>
<evidence type="ECO:0000313" key="2">
    <source>
        <dbReference type="EMBL" id="ADJ22002.1"/>
    </source>
</evidence>
<keyword evidence="1" id="KW-0472">Membrane</keyword>
<reference evidence="2" key="1">
    <citation type="submission" date="2010-06" db="EMBL/GenBank/DDBJ databases">
        <title>Complete sequence of Hyphomicrobium denitrificans ATCC 51888.</title>
        <authorList>
            <consortium name="US DOE Joint Genome Institute"/>
            <person name="Lucas S."/>
            <person name="Copeland A."/>
            <person name="Lapidus A."/>
            <person name="Cheng J.-F."/>
            <person name="Bruce D."/>
            <person name="Goodwin L."/>
            <person name="Pitluck S."/>
            <person name="Held B."/>
            <person name="Detter J.C."/>
            <person name="Han C."/>
            <person name="Tapia R."/>
            <person name="Land M."/>
            <person name="Hauser L."/>
            <person name="Kyrpides N."/>
            <person name="Ivanova N."/>
            <person name="Brown P.J.B."/>
            <person name="Brun Y.V."/>
            <person name="Woyke T."/>
        </authorList>
    </citation>
    <scope>NUCLEOTIDE SEQUENCE</scope>
    <source>
        <strain evidence="2">ATCC 51888</strain>
    </source>
</reference>
<keyword evidence="4" id="KW-1185">Reference proteome</keyword>